<proteinExistence type="inferred from homology"/>
<evidence type="ECO:0000313" key="8">
    <source>
        <dbReference type="Proteomes" id="UP001589755"/>
    </source>
</evidence>
<gene>
    <name evidence="7" type="ORF">ACFFJ2_00845</name>
</gene>
<comment type="caution">
    <text evidence="7">The sequence shown here is derived from an EMBL/GenBank/DDBJ whole genome shotgun (WGS) entry which is preliminary data.</text>
</comment>
<evidence type="ECO:0000313" key="7">
    <source>
        <dbReference type="EMBL" id="MFC0206944.1"/>
    </source>
</evidence>
<organism evidence="7 8">
    <name type="scientific">Chelativorans intermedius</name>
    <dbReference type="NCBI Taxonomy" id="515947"/>
    <lineage>
        <taxon>Bacteria</taxon>
        <taxon>Pseudomonadati</taxon>
        <taxon>Pseudomonadota</taxon>
        <taxon>Alphaproteobacteria</taxon>
        <taxon>Hyphomicrobiales</taxon>
        <taxon>Phyllobacteriaceae</taxon>
        <taxon>Chelativorans</taxon>
    </lineage>
</organism>
<name>A0ABV6D2T3_9HYPH</name>
<keyword evidence="3 6" id="KW-0812">Transmembrane</keyword>
<evidence type="ECO:0000256" key="6">
    <source>
        <dbReference type="SAM" id="Phobius"/>
    </source>
</evidence>
<dbReference type="EMBL" id="JBHLXD010000001">
    <property type="protein sequence ID" value="MFC0206944.1"/>
    <property type="molecule type" value="Genomic_DNA"/>
</dbReference>
<accession>A0ABV6D2T3</accession>
<dbReference type="PANTHER" id="PTHR10057:SF0">
    <property type="entry name" value="TRANSLOCATOR PROTEIN"/>
    <property type="match status" value="1"/>
</dbReference>
<evidence type="ECO:0000256" key="5">
    <source>
        <dbReference type="ARBA" id="ARBA00023136"/>
    </source>
</evidence>
<keyword evidence="5 6" id="KW-0472">Membrane</keyword>
<evidence type="ECO:0000256" key="3">
    <source>
        <dbReference type="ARBA" id="ARBA00022692"/>
    </source>
</evidence>
<dbReference type="Pfam" id="PF03073">
    <property type="entry name" value="TspO_MBR"/>
    <property type="match status" value="1"/>
</dbReference>
<keyword evidence="4 6" id="KW-1133">Transmembrane helix</keyword>
<keyword evidence="8" id="KW-1185">Reference proteome</keyword>
<evidence type="ECO:0000256" key="1">
    <source>
        <dbReference type="ARBA" id="ARBA00004141"/>
    </source>
</evidence>
<sequence length="153" mass="16868">MNILLAVVPILGASVLGQLATYPSIAGWYAELAKPPFNPPNWVFAPVWTALYVLMAYAAWRLLQAHRDTPGRSLALALFFAQLALNALWSWLFFALHSPLAALLNIVPQWLLILATIERARLVDKVAAACLVPLALWVGFAAVLNFSIWYLNG</sequence>
<feature type="transmembrane region" description="Helical" evidence="6">
    <location>
        <begin position="41"/>
        <end position="63"/>
    </location>
</feature>
<evidence type="ECO:0000256" key="2">
    <source>
        <dbReference type="ARBA" id="ARBA00007524"/>
    </source>
</evidence>
<feature type="transmembrane region" description="Helical" evidence="6">
    <location>
        <begin position="129"/>
        <end position="151"/>
    </location>
</feature>
<protein>
    <submittedName>
        <fullName evidence="7">TspO/MBR family protein</fullName>
    </submittedName>
</protein>
<dbReference type="PANTHER" id="PTHR10057">
    <property type="entry name" value="PERIPHERAL-TYPE BENZODIAZEPINE RECEPTOR"/>
    <property type="match status" value="1"/>
</dbReference>
<reference evidence="7 8" key="1">
    <citation type="submission" date="2024-09" db="EMBL/GenBank/DDBJ databases">
        <authorList>
            <person name="Sun Q."/>
            <person name="Mori K."/>
        </authorList>
    </citation>
    <scope>NUCLEOTIDE SEQUENCE [LARGE SCALE GENOMIC DNA]</scope>
    <source>
        <strain evidence="7 8">CCM 8543</strain>
    </source>
</reference>
<comment type="similarity">
    <text evidence="2">Belongs to the TspO/BZRP family.</text>
</comment>
<dbReference type="Proteomes" id="UP001589755">
    <property type="component" value="Unassembled WGS sequence"/>
</dbReference>
<feature type="transmembrane region" description="Helical" evidence="6">
    <location>
        <begin position="75"/>
        <end position="94"/>
    </location>
</feature>
<dbReference type="RefSeq" id="WP_261518882.1">
    <property type="nucleotide sequence ID" value="NZ_JAODNW010000002.1"/>
</dbReference>
<dbReference type="PIRSF" id="PIRSF005859">
    <property type="entry name" value="PBR"/>
    <property type="match status" value="1"/>
</dbReference>
<comment type="subcellular location">
    <subcellularLocation>
        <location evidence="1">Membrane</location>
        <topology evidence="1">Multi-pass membrane protein</topology>
    </subcellularLocation>
</comment>
<dbReference type="Gene3D" id="1.20.1260.100">
    <property type="entry name" value="TspO/MBR protein"/>
    <property type="match status" value="1"/>
</dbReference>
<feature type="transmembrane region" description="Helical" evidence="6">
    <location>
        <begin position="100"/>
        <end position="117"/>
    </location>
</feature>
<dbReference type="CDD" id="cd15904">
    <property type="entry name" value="TSPO_MBR"/>
    <property type="match status" value="1"/>
</dbReference>
<dbReference type="InterPro" id="IPR004307">
    <property type="entry name" value="TspO_MBR"/>
</dbReference>
<evidence type="ECO:0000256" key="4">
    <source>
        <dbReference type="ARBA" id="ARBA00022989"/>
    </source>
</evidence>
<dbReference type="InterPro" id="IPR038330">
    <property type="entry name" value="TspO/MBR-related_sf"/>
</dbReference>